<dbReference type="InterPro" id="IPR004136">
    <property type="entry name" value="NMO"/>
</dbReference>
<evidence type="ECO:0000256" key="7">
    <source>
        <dbReference type="ARBA" id="ARBA00023002"/>
    </source>
</evidence>
<keyword evidence="6" id="KW-0547">Nucleotide-binding</keyword>
<evidence type="ECO:0000256" key="6">
    <source>
        <dbReference type="ARBA" id="ARBA00022741"/>
    </source>
</evidence>
<dbReference type="AlphaFoldDB" id="A0AAW9ZTM0"/>
<dbReference type="PANTHER" id="PTHR42747:SF3">
    <property type="entry name" value="NITRONATE MONOOXYGENASE-RELATED"/>
    <property type="match status" value="1"/>
</dbReference>
<keyword evidence="4" id="KW-0285">Flavoprotein</keyword>
<reference evidence="13" key="1">
    <citation type="journal article" date="2020" name="Syst. Appl. Microbiol.">
        <title>Clarifying the taxonomy of the causal agent of bacterial leaf spot of lettuce through a polyphasic approach reveals that Xanthomonas cynarae Trebaol et al. 2000 emend. Timilsina et al. 2019 is a later heterotypic synonym of Xanthomonas hortorum Vauterin et al. 1995.</title>
        <authorList>
            <person name="Moriniere L."/>
            <person name="Burlet A."/>
            <person name="Rosenthal E.R."/>
            <person name="Nesme X."/>
            <person name="Portier P."/>
            <person name="Bull C.T."/>
            <person name="Lavire C."/>
            <person name="Fischer-Le Saux M."/>
            <person name="Bertolla F."/>
        </authorList>
    </citation>
    <scope>NUCLEOTIDE SEQUENCE [LARGE SCALE GENOMIC DNA]</scope>
    <source>
        <strain evidence="13">CFBP2533</strain>
    </source>
</reference>
<gene>
    <name evidence="12" type="ORF">E1J24_10050</name>
</gene>
<keyword evidence="3" id="KW-0216">Detoxification</keyword>
<comment type="similarity">
    <text evidence="2">Belongs to the nitronate monooxygenase family. NMO class I subfamily.</text>
</comment>
<comment type="catalytic activity">
    <reaction evidence="10">
        <text>3 propionate 3-nitronate + 3 O2 + H2O = 3 3-oxopropanoate + 2 nitrate + nitrite + H2O2 + 3 H(+)</text>
        <dbReference type="Rhea" id="RHEA:57332"/>
        <dbReference type="ChEBI" id="CHEBI:15377"/>
        <dbReference type="ChEBI" id="CHEBI:15378"/>
        <dbReference type="ChEBI" id="CHEBI:15379"/>
        <dbReference type="ChEBI" id="CHEBI:16240"/>
        <dbReference type="ChEBI" id="CHEBI:16301"/>
        <dbReference type="ChEBI" id="CHEBI:17632"/>
        <dbReference type="ChEBI" id="CHEBI:33190"/>
        <dbReference type="ChEBI" id="CHEBI:136067"/>
    </reaction>
</comment>
<proteinExistence type="inferred from homology"/>
<keyword evidence="8 12" id="KW-0503">Monooxygenase</keyword>
<dbReference type="EMBL" id="SMDX01000011">
    <property type="protein sequence ID" value="NMI22177.1"/>
    <property type="molecule type" value="Genomic_DNA"/>
</dbReference>
<keyword evidence="5" id="KW-0288">FMN</keyword>
<evidence type="ECO:0000256" key="1">
    <source>
        <dbReference type="ARBA" id="ARBA00001917"/>
    </source>
</evidence>
<organism evidence="12 13">
    <name type="scientific">Xanthomonas hortorum pv. pelargonii</name>
    <dbReference type="NCBI Taxonomy" id="453602"/>
    <lineage>
        <taxon>Bacteria</taxon>
        <taxon>Pseudomonadati</taxon>
        <taxon>Pseudomonadota</taxon>
        <taxon>Gammaproteobacteria</taxon>
        <taxon>Lysobacterales</taxon>
        <taxon>Lysobacteraceae</taxon>
        <taxon>Xanthomonas</taxon>
    </lineage>
</organism>
<dbReference type="FunFam" id="3.20.20.70:FF:000154">
    <property type="entry name" value="Probable nitronate monooxygenase"/>
    <property type="match status" value="1"/>
</dbReference>
<accession>A0AAW9ZTM0</accession>
<evidence type="ECO:0000256" key="8">
    <source>
        <dbReference type="ARBA" id="ARBA00023033"/>
    </source>
</evidence>
<dbReference type="PANTHER" id="PTHR42747">
    <property type="entry name" value="NITRONATE MONOOXYGENASE-RELATED"/>
    <property type="match status" value="1"/>
</dbReference>
<evidence type="ECO:0000256" key="10">
    <source>
        <dbReference type="ARBA" id="ARBA00049401"/>
    </source>
</evidence>
<evidence type="ECO:0000256" key="9">
    <source>
        <dbReference type="ARBA" id="ARBA00031155"/>
    </source>
</evidence>
<keyword evidence="7" id="KW-0560">Oxidoreductase</keyword>
<sequence length="398" mass="41478">MRRCARHRARRHWIWLGRCNGPESCSSSKAITEVSVTPSLASDGRYANVARFCRRFGLGAPILLSPMAGACPVPLSTAVAEAGGMGAMGAVLSQPQEIVAWMMAFRDASTGPAQINLWIPDPAPVRNADAEARMREFLSQWGPPVSAAVGDTTPADFDAQFEALLAARPAVASSIMGLFRPDQVARLKAAGIAWFACATTLDEALAAQAAGADAVVAQGAEAGGHRGAFDASQAERQTTGLFALLPRLVDHLHIPVIAAGGIASARGIAAALTLGASAVQIGTGLLRTPEAALPSAWAEALTQAEPEQTQPTRAFSGRLGRALVTPYVSAASAADAPPPAPYPVQRALTAPMRQAAARDNRLDAMQAWAGQSAWMAPAQPAAQVVTQWWADAQALLCR</sequence>
<dbReference type="GO" id="GO:0018580">
    <property type="term" value="F:nitronate monooxygenase activity"/>
    <property type="evidence" value="ECO:0007669"/>
    <property type="project" value="InterPro"/>
</dbReference>
<evidence type="ECO:0000256" key="11">
    <source>
        <dbReference type="ARBA" id="ARBA00067136"/>
    </source>
</evidence>
<protein>
    <recommendedName>
        <fullName evidence="11">Nitronate monooxygenase</fullName>
    </recommendedName>
    <alternativeName>
        <fullName evidence="9">Propionate 3-nitronate monooxygenase</fullName>
    </alternativeName>
</protein>
<evidence type="ECO:0000313" key="12">
    <source>
        <dbReference type="EMBL" id="NMI22177.1"/>
    </source>
</evidence>
<dbReference type="GO" id="GO:0000166">
    <property type="term" value="F:nucleotide binding"/>
    <property type="evidence" value="ECO:0007669"/>
    <property type="project" value="UniProtKB-KW"/>
</dbReference>
<comment type="cofactor">
    <cofactor evidence="1">
        <name>FMN</name>
        <dbReference type="ChEBI" id="CHEBI:58210"/>
    </cofactor>
</comment>
<dbReference type="GO" id="GO:0009636">
    <property type="term" value="P:response to toxic substance"/>
    <property type="evidence" value="ECO:0007669"/>
    <property type="project" value="UniProtKB-KW"/>
</dbReference>
<evidence type="ECO:0000256" key="5">
    <source>
        <dbReference type="ARBA" id="ARBA00022643"/>
    </source>
</evidence>
<evidence type="ECO:0000313" key="13">
    <source>
        <dbReference type="Proteomes" id="UP000548771"/>
    </source>
</evidence>
<comment type="caution">
    <text evidence="12">The sequence shown here is derived from an EMBL/GenBank/DDBJ whole genome shotgun (WGS) entry which is preliminary data.</text>
</comment>
<dbReference type="Pfam" id="PF03060">
    <property type="entry name" value="NMO"/>
    <property type="match status" value="1"/>
</dbReference>
<dbReference type="Gene3D" id="3.20.20.70">
    <property type="entry name" value="Aldolase class I"/>
    <property type="match status" value="1"/>
</dbReference>
<evidence type="ECO:0000256" key="3">
    <source>
        <dbReference type="ARBA" id="ARBA00022575"/>
    </source>
</evidence>
<dbReference type="CDD" id="cd04730">
    <property type="entry name" value="NPD_like"/>
    <property type="match status" value="1"/>
</dbReference>
<dbReference type="InterPro" id="IPR013785">
    <property type="entry name" value="Aldolase_TIM"/>
</dbReference>
<dbReference type="SUPFAM" id="SSF51412">
    <property type="entry name" value="Inosine monophosphate dehydrogenase (IMPDH)"/>
    <property type="match status" value="1"/>
</dbReference>
<name>A0AAW9ZTM0_9XANT</name>
<evidence type="ECO:0000256" key="4">
    <source>
        <dbReference type="ARBA" id="ARBA00022630"/>
    </source>
</evidence>
<dbReference type="Proteomes" id="UP000548771">
    <property type="component" value="Unassembled WGS sequence"/>
</dbReference>
<evidence type="ECO:0000256" key="2">
    <source>
        <dbReference type="ARBA" id="ARBA00009881"/>
    </source>
</evidence>